<keyword evidence="3" id="KW-1185">Reference proteome</keyword>
<dbReference type="RefSeq" id="WP_278246880.1">
    <property type="nucleotide sequence ID" value="NZ_FOZM01000003.1"/>
</dbReference>
<gene>
    <name evidence="2" type="ORF">SAMN05444714_2985</name>
</gene>
<dbReference type="AlphaFoldDB" id="A0A1I6N1M1"/>
<reference evidence="2 3" key="1">
    <citation type="submission" date="2016-10" db="EMBL/GenBank/DDBJ databases">
        <authorList>
            <person name="de Groot N.N."/>
        </authorList>
    </citation>
    <scope>NUCLEOTIDE SEQUENCE [LARGE SCALE GENOMIC DNA]</scope>
    <source>
        <strain evidence="2 3">DSM 29433</strain>
    </source>
</reference>
<keyword evidence="1" id="KW-1133">Transmembrane helix</keyword>
<dbReference type="EMBL" id="FOZM01000003">
    <property type="protein sequence ID" value="SFS21865.1"/>
    <property type="molecule type" value="Genomic_DNA"/>
</dbReference>
<dbReference type="Proteomes" id="UP000198926">
    <property type="component" value="Unassembled WGS sequence"/>
</dbReference>
<feature type="transmembrane region" description="Helical" evidence="1">
    <location>
        <begin position="20"/>
        <end position="41"/>
    </location>
</feature>
<organism evidence="2 3">
    <name type="scientific">Yoonia litorea</name>
    <dbReference type="NCBI Taxonomy" id="1123755"/>
    <lineage>
        <taxon>Bacteria</taxon>
        <taxon>Pseudomonadati</taxon>
        <taxon>Pseudomonadota</taxon>
        <taxon>Alphaproteobacteria</taxon>
        <taxon>Rhodobacterales</taxon>
        <taxon>Paracoccaceae</taxon>
        <taxon>Yoonia</taxon>
    </lineage>
</organism>
<sequence length="42" mass="4632">MQKTEMTGDVQGFELPRGCFFTSVVILMMITTFAAALIGVLY</sequence>
<dbReference type="STRING" id="1123755.SAMN05444714_2985"/>
<accession>A0A1I6N1M1</accession>
<evidence type="ECO:0000313" key="3">
    <source>
        <dbReference type="Proteomes" id="UP000198926"/>
    </source>
</evidence>
<keyword evidence="1" id="KW-0472">Membrane</keyword>
<name>A0A1I6N1M1_9RHOB</name>
<proteinExistence type="predicted"/>
<evidence type="ECO:0000313" key="2">
    <source>
        <dbReference type="EMBL" id="SFS21865.1"/>
    </source>
</evidence>
<protein>
    <submittedName>
        <fullName evidence="2">Uncharacterized protein</fullName>
    </submittedName>
</protein>
<keyword evidence="1" id="KW-0812">Transmembrane</keyword>
<evidence type="ECO:0000256" key="1">
    <source>
        <dbReference type="SAM" id="Phobius"/>
    </source>
</evidence>